<dbReference type="GO" id="GO:0006457">
    <property type="term" value="P:protein folding"/>
    <property type="evidence" value="ECO:0007669"/>
    <property type="project" value="TreeGrafter"/>
</dbReference>
<dbReference type="OrthoDB" id="427280at2759"/>
<dbReference type="AlphaFoldDB" id="A0A9Q1QSJ8"/>
<evidence type="ECO:0000256" key="8">
    <source>
        <dbReference type="ARBA" id="ARBA00023157"/>
    </source>
</evidence>
<comment type="subcellular location">
    <subcellularLocation>
        <location evidence="2">Endoplasmic reticulum lumen</location>
    </subcellularLocation>
</comment>
<dbReference type="Gene3D" id="3.40.30.10">
    <property type="entry name" value="Glutaredoxin"/>
    <property type="match status" value="4"/>
</dbReference>
<dbReference type="FunFam" id="3.40.30.10:FF:000134">
    <property type="entry name" value="Protein disulfide-isomerase"/>
    <property type="match status" value="1"/>
</dbReference>
<evidence type="ECO:0000256" key="4">
    <source>
        <dbReference type="ARBA" id="ARBA00012723"/>
    </source>
</evidence>
<accession>A0A9Q1QSJ8</accession>
<comment type="catalytic activity">
    <reaction evidence="1">
        <text>Catalyzes the rearrangement of -S-S- bonds in proteins.</text>
        <dbReference type="EC" id="5.3.4.1"/>
    </reaction>
</comment>
<evidence type="ECO:0000256" key="12">
    <source>
        <dbReference type="ARBA" id="ARBA00054003"/>
    </source>
</evidence>
<dbReference type="CDD" id="cd02961">
    <property type="entry name" value="PDI_a_family"/>
    <property type="match status" value="1"/>
</dbReference>
<dbReference type="PANTHER" id="PTHR18929">
    <property type="entry name" value="PROTEIN DISULFIDE ISOMERASE"/>
    <property type="match status" value="1"/>
</dbReference>
<organism evidence="15 16">
    <name type="scientific">Carnegiea gigantea</name>
    <dbReference type="NCBI Taxonomy" id="171969"/>
    <lineage>
        <taxon>Eukaryota</taxon>
        <taxon>Viridiplantae</taxon>
        <taxon>Streptophyta</taxon>
        <taxon>Embryophyta</taxon>
        <taxon>Tracheophyta</taxon>
        <taxon>Spermatophyta</taxon>
        <taxon>Magnoliopsida</taxon>
        <taxon>eudicotyledons</taxon>
        <taxon>Gunneridae</taxon>
        <taxon>Pentapetalae</taxon>
        <taxon>Caryophyllales</taxon>
        <taxon>Cactineae</taxon>
        <taxon>Cactaceae</taxon>
        <taxon>Cactoideae</taxon>
        <taxon>Echinocereeae</taxon>
        <taxon>Carnegiea</taxon>
    </lineage>
</organism>
<dbReference type="FunFam" id="3.40.30.10:FF:000204">
    <property type="entry name" value="Protein disulfide isomerase-like 1-6"/>
    <property type="match status" value="1"/>
</dbReference>
<name>A0A9Q1QSJ8_9CARY</name>
<evidence type="ECO:0000256" key="6">
    <source>
        <dbReference type="ARBA" id="ARBA00022737"/>
    </source>
</evidence>
<feature type="chain" id="PRO_5040273651" description="protein disulfide-isomerase" evidence="13">
    <location>
        <begin position="31"/>
        <end position="527"/>
    </location>
</feature>
<comment type="caution">
    <text evidence="15">The sequence shown here is derived from an EMBL/GenBank/DDBJ whole genome shotgun (WGS) entry which is preliminary data.</text>
</comment>
<dbReference type="CDD" id="cd02995">
    <property type="entry name" value="PDI_a_PDI_a'_C"/>
    <property type="match status" value="1"/>
</dbReference>
<feature type="signal peptide" evidence="13">
    <location>
        <begin position="1"/>
        <end position="30"/>
    </location>
</feature>
<evidence type="ECO:0000256" key="5">
    <source>
        <dbReference type="ARBA" id="ARBA00022729"/>
    </source>
</evidence>
<dbReference type="GO" id="GO:0005788">
    <property type="term" value="C:endoplasmic reticulum lumen"/>
    <property type="evidence" value="ECO:0007669"/>
    <property type="project" value="UniProtKB-SubCell"/>
</dbReference>
<dbReference type="SUPFAM" id="SSF52833">
    <property type="entry name" value="Thioredoxin-like"/>
    <property type="match status" value="4"/>
</dbReference>
<sequence>MPSRRRLKTTSNLICFSLLLLLLTPHLSLSTSDEESDEIDELIAIDDEEEAQSRSSPSSEARVLSKAQRIVVELNNDNTKKIIRQNEFVLLMGYTPWCPRSAELMPQFAQAANLLTELGSPISMAKLDCERYPRMASLLDIKGYPTLLLFTNGTSQPYTGGFTAEDIVIWARKKIGEPVVRLSSVAEADAFANKYSVFVLGLFDEFKGPLYEEFVRAAIANDEFQFVETNSHEVAKLLIREIKPTKPFLGLVKSEPERYTMFEEPFEMDKILQFLEENKFPLVTTLSELNSLKVHASQIKFQLYVFAESDKVKPLLAPLQEVAKKFKSKILFIYVDITDDNLAKPLLTLLGLEESKDTVVAAFDNKISSKYLLESEPTPSKIEAFCSGLLRGTLPTYFKSQAVPDNENATVLTVVGKTFDELVLRSSRNILLEVHTPWCMSCETTSKQVEKLAKHFKGLGNLVFARIDASANEHPKLQVDDYPALLFYSGADKSNPIKLSTKSSLKELAAFIKKNVKAEEHAAKDEL</sequence>
<dbReference type="GO" id="GO:0003756">
    <property type="term" value="F:protein disulfide isomerase activity"/>
    <property type="evidence" value="ECO:0007669"/>
    <property type="project" value="UniProtKB-EC"/>
</dbReference>
<dbReference type="PANTHER" id="PTHR18929:SF189">
    <property type="entry name" value="PROTEIN DISULFIDE ISOMERASE-LIKE 1-5-RELATED"/>
    <property type="match status" value="1"/>
</dbReference>
<evidence type="ECO:0000313" key="16">
    <source>
        <dbReference type="Proteomes" id="UP001153076"/>
    </source>
</evidence>
<dbReference type="Pfam" id="PF13848">
    <property type="entry name" value="Thioredoxin_6"/>
    <property type="match status" value="1"/>
</dbReference>
<gene>
    <name evidence="15" type="ORF">Cgig2_016637</name>
</gene>
<dbReference type="InterPro" id="IPR013766">
    <property type="entry name" value="Thioredoxin_domain"/>
</dbReference>
<evidence type="ECO:0000256" key="13">
    <source>
        <dbReference type="SAM" id="SignalP"/>
    </source>
</evidence>
<keyword evidence="5 13" id="KW-0732">Signal</keyword>
<evidence type="ECO:0000256" key="7">
    <source>
        <dbReference type="ARBA" id="ARBA00022824"/>
    </source>
</evidence>
<evidence type="ECO:0000256" key="9">
    <source>
        <dbReference type="ARBA" id="ARBA00023180"/>
    </source>
</evidence>
<feature type="domain" description="Thioredoxin" evidence="14">
    <location>
        <begin position="18"/>
        <end position="176"/>
    </location>
</feature>
<dbReference type="PROSITE" id="PS51352">
    <property type="entry name" value="THIOREDOXIN_2"/>
    <property type="match status" value="2"/>
</dbReference>
<keyword evidence="7" id="KW-0256">Endoplasmic reticulum</keyword>
<evidence type="ECO:0000259" key="14">
    <source>
        <dbReference type="PROSITE" id="PS51352"/>
    </source>
</evidence>
<keyword evidence="8" id="KW-1015">Disulfide bond</keyword>
<dbReference type="CDD" id="cd02981">
    <property type="entry name" value="PDI_b_family"/>
    <property type="match status" value="1"/>
</dbReference>
<dbReference type="FunFam" id="3.40.30.10:FF:000042">
    <property type="entry name" value="protein disulfide-isomerase A2"/>
    <property type="match status" value="1"/>
</dbReference>
<dbReference type="InterPro" id="IPR036249">
    <property type="entry name" value="Thioredoxin-like_sf"/>
</dbReference>
<reference evidence="15" key="1">
    <citation type="submission" date="2022-04" db="EMBL/GenBank/DDBJ databases">
        <title>Carnegiea gigantea Genome sequencing and assembly v2.</title>
        <authorList>
            <person name="Copetti D."/>
            <person name="Sanderson M.J."/>
            <person name="Burquez A."/>
            <person name="Wojciechowski M.F."/>
        </authorList>
    </citation>
    <scope>NUCLEOTIDE SEQUENCE</scope>
    <source>
        <strain evidence="15">SGP5-SGP5p</strain>
        <tissue evidence="15">Aerial part</tissue>
    </source>
</reference>
<dbReference type="EMBL" id="JAKOGI010000006">
    <property type="protein sequence ID" value="KAJ8452056.1"/>
    <property type="molecule type" value="Genomic_DNA"/>
</dbReference>
<evidence type="ECO:0000256" key="2">
    <source>
        <dbReference type="ARBA" id="ARBA00004319"/>
    </source>
</evidence>
<dbReference type="FunFam" id="3.40.30.10:FF:000201">
    <property type="entry name" value="Protein disulfide isomerase-like 1-5"/>
    <property type="match status" value="1"/>
</dbReference>
<keyword evidence="9" id="KW-0325">Glycoprotein</keyword>
<evidence type="ECO:0000256" key="10">
    <source>
        <dbReference type="ARBA" id="ARBA00023235"/>
    </source>
</evidence>
<evidence type="ECO:0000256" key="1">
    <source>
        <dbReference type="ARBA" id="ARBA00001182"/>
    </source>
</evidence>
<evidence type="ECO:0000256" key="3">
    <source>
        <dbReference type="ARBA" id="ARBA00006347"/>
    </source>
</evidence>
<keyword evidence="11" id="KW-0676">Redox-active center</keyword>
<dbReference type="CDD" id="cd02982">
    <property type="entry name" value="PDI_b'_family"/>
    <property type="match status" value="1"/>
</dbReference>
<keyword evidence="10" id="KW-0413">Isomerase</keyword>
<evidence type="ECO:0000256" key="11">
    <source>
        <dbReference type="ARBA" id="ARBA00023284"/>
    </source>
</evidence>
<evidence type="ECO:0000313" key="15">
    <source>
        <dbReference type="EMBL" id="KAJ8452056.1"/>
    </source>
</evidence>
<protein>
    <recommendedName>
        <fullName evidence="4">protein disulfide-isomerase</fullName>
        <ecNumber evidence="4">5.3.4.1</ecNumber>
    </recommendedName>
</protein>
<dbReference type="GO" id="GO:0034976">
    <property type="term" value="P:response to endoplasmic reticulum stress"/>
    <property type="evidence" value="ECO:0007669"/>
    <property type="project" value="TreeGrafter"/>
</dbReference>
<feature type="domain" description="Thioredoxin" evidence="14">
    <location>
        <begin position="389"/>
        <end position="517"/>
    </location>
</feature>
<comment type="function">
    <text evidence="12">Acts as a protein-folding catalyst that interacts with nascent polypeptides to catalyze the formation, isomerization, and reduction or oxidation of disulfide bonds.</text>
</comment>
<keyword evidence="6" id="KW-0677">Repeat</keyword>
<comment type="similarity">
    <text evidence="3">Belongs to the protein disulfide isomerase family.</text>
</comment>
<dbReference type="EC" id="5.3.4.1" evidence="4"/>
<dbReference type="Proteomes" id="UP001153076">
    <property type="component" value="Unassembled WGS sequence"/>
</dbReference>
<proteinExistence type="inferred from homology"/>
<dbReference type="Pfam" id="PF00085">
    <property type="entry name" value="Thioredoxin"/>
    <property type="match status" value="2"/>
</dbReference>
<keyword evidence="16" id="KW-1185">Reference proteome</keyword>